<dbReference type="Proteomes" id="UP000253940">
    <property type="component" value="Chromosome"/>
</dbReference>
<name>A0A345P9V1_9GAMM</name>
<protein>
    <submittedName>
        <fullName evidence="1">Uncharacterized protein</fullName>
    </submittedName>
</protein>
<organism evidence="1 2">
    <name type="scientific">Aquirhabdus parva</name>
    <dbReference type="NCBI Taxonomy" id="2283318"/>
    <lineage>
        <taxon>Bacteria</taxon>
        <taxon>Pseudomonadati</taxon>
        <taxon>Pseudomonadota</taxon>
        <taxon>Gammaproteobacteria</taxon>
        <taxon>Moraxellales</taxon>
        <taxon>Moraxellaceae</taxon>
        <taxon>Aquirhabdus</taxon>
    </lineage>
</organism>
<proteinExistence type="predicted"/>
<dbReference type="RefSeq" id="WP_114900168.1">
    <property type="nucleotide sequence ID" value="NZ_CP031222.1"/>
</dbReference>
<reference evidence="1 2" key="1">
    <citation type="submission" date="2018-07" db="EMBL/GenBank/DDBJ databases">
        <title>Genome sequencing of Moraxellaceae gen. HYN0046.</title>
        <authorList>
            <person name="Kim M."/>
            <person name="Yi H."/>
        </authorList>
    </citation>
    <scope>NUCLEOTIDE SEQUENCE [LARGE SCALE GENOMIC DNA]</scope>
    <source>
        <strain evidence="1 2">HYN0046</strain>
    </source>
</reference>
<dbReference type="KEGG" id="mbah:HYN46_15165"/>
<accession>A0A345P9V1</accession>
<evidence type="ECO:0000313" key="1">
    <source>
        <dbReference type="EMBL" id="AXI04060.1"/>
    </source>
</evidence>
<dbReference type="EMBL" id="CP031222">
    <property type="protein sequence ID" value="AXI04060.1"/>
    <property type="molecule type" value="Genomic_DNA"/>
</dbReference>
<evidence type="ECO:0000313" key="2">
    <source>
        <dbReference type="Proteomes" id="UP000253940"/>
    </source>
</evidence>
<dbReference type="AlphaFoldDB" id="A0A345P9V1"/>
<sequence>MSIVSVTQVSRMLHIHNENGQLTATINAFGGLVDYTAQAVRVSHMGKVLTYNEFGKLVSVSSQA</sequence>
<keyword evidence="2" id="KW-1185">Reference proteome</keyword>
<gene>
    <name evidence="1" type="ORF">HYN46_15165</name>
</gene>